<keyword evidence="5 7" id="KW-0472">Membrane</keyword>
<evidence type="ECO:0000256" key="2">
    <source>
        <dbReference type="ARBA" id="ARBA00009773"/>
    </source>
</evidence>
<organism evidence="8 9">
    <name type="scientific">Falsiroseomonas tokyonensis</name>
    <dbReference type="NCBI Taxonomy" id="430521"/>
    <lineage>
        <taxon>Bacteria</taxon>
        <taxon>Pseudomonadati</taxon>
        <taxon>Pseudomonadota</taxon>
        <taxon>Alphaproteobacteria</taxon>
        <taxon>Acetobacterales</taxon>
        <taxon>Roseomonadaceae</taxon>
        <taxon>Falsiroseomonas</taxon>
    </lineage>
</organism>
<reference evidence="9" key="1">
    <citation type="journal article" date="2019" name="Int. J. Syst. Evol. Microbiol.">
        <title>The Global Catalogue of Microorganisms (GCM) 10K type strain sequencing project: providing services to taxonomists for standard genome sequencing and annotation.</title>
        <authorList>
            <consortium name="The Broad Institute Genomics Platform"/>
            <consortium name="The Broad Institute Genome Sequencing Center for Infectious Disease"/>
            <person name="Wu L."/>
            <person name="Ma J."/>
        </authorList>
    </citation>
    <scope>NUCLEOTIDE SEQUENCE [LARGE SCALE GENOMIC DNA]</scope>
    <source>
        <strain evidence="9">CGMCC 1.16855</strain>
    </source>
</reference>
<keyword evidence="9" id="KW-1185">Reference proteome</keyword>
<feature type="transmembrane region" description="Helical" evidence="7">
    <location>
        <begin position="174"/>
        <end position="193"/>
    </location>
</feature>
<evidence type="ECO:0000256" key="6">
    <source>
        <dbReference type="SAM" id="MobiDB-lite"/>
    </source>
</evidence>
<dbReference type="PANTHER" id="PTHR21716">
    <property type="entry name" value="TRANSMEMBRANE PROTEIN"/>
    <property type="match status" value="1"/>
</dbReference>
<feature type="transmembrane region" description="Helical" evidence="7">
    <location>
        <begin position="324"/>
        <end position="357"/>
    </location>
</feature>
<evidence type="ECO:0000256" key="1">
    <source>
        <dbReference type="ARBA" id="ARBA00004141"/>
    </source>
</evidence>
<evidence type="ECO:0000256" key="5">
    <source>
        <dbReference type="ARBA" id="ARBA00023136"/>
    </source>
</evidence>
<keyword evidence="3 7" id="KW-0812">Transmembrane</keyword>
<evidence type="ECO:0000256" key="3">
    <source>
        <dbReference type="ARBA" id="ARBA00022692"/>
    </source>
</evidence>
<sequence length="390" mass="41175">MAPDTPRLPPPSRITSDGARRSPAARQAGAMAGRKHAMVIDHAMRTMIGLCTAILVAAALRAADAVFVPIAVALFVTAILRPVQRGIRSRAGAAVAALATMVLALVTLGVLALLSAWAFGRVGQWIIVNAATLQALYAQKVALLQDAGVPSETLSGMFDMRLMVRLAQQVTSQLQGILSFTVVTLVFVILALLEVDVARRQLEALRGSPGAAALLRAATRTGTKLRAYMAVRTVMSILTGLAVWAFASAMGLELAEEWGLIAFVLNYIPFIGPFVATVLPAAFAALQFGTWQVAATVFAALQVIQFLSGSYIEPRLAGRRLAVSPFLVLVAVFLVAFLWGIIGALVGVPILIAILCICEEFEQSRWAARLLSGLDADTAVPPAPREAGSA</sequence>
<feature type="transmembrane region" description="Helical" evidence="7">
    <location>
        <begin position="293"/>
        <end position="312"/>
    </location>
</feature>
<feature type="transmembrane region" description="Helical" evidence="7">
    <location>
        <begin position="258"/>
        <end position="286"/>
    </location>
</feature>
<name>A0ABV7BWY4_9PROT</name>
<comment type="caution">
    <text evidence="8">The sequence shown here is derived from an EMBL/GenBank/DDBJ whole genome shotgun (WGS) entry which is preliminary data.</text>
</comment>
<dbReference type="Proteomes" id="UP001595420">
    <property type="component" value="Unassembled WGS sequence"/>
</dbReference>
<keyword evidence="4 7" id="KW-1133">Transmembrane helix</keyword>
<protein>
    <submittedName>
        <fullName evidence="8">AI-2E family transporter</fullName>
    </submittedName>
</protein>
<evidence type="ECO:0000256" key="4">
    <source>
        <dbReference type="ARBA" id="ARBA00022989"/>
    </source>
</evidence>
<feature type="transmembrane region" description="Helical" evidence="7">
    <location>
        <begin position="95"/>
        <end position="119"/>
    </location>
</feature>
<evidence type="ECO:0000256" key="7">
    <source>
        <dbReference type="SAM" id="Phobius"/>
    </source>
</evidence>
<feature type="transmembrane region" description="Helical" evidence="7">
    <location>
        <begin position="66"/>
        <end position="83"/>
    </location>
</feature>
<gene>
    <name evidence="8" type="ORF">ACFOD3_19570</name>
</gene>
<comment type="similarity">
    <text evidence="2">Belongs to the autoinducer-2 exporter (AI-2E) (TC 2.A.86) family.</text>
</comment>
<proteinExistence type="inferred from homology"/>
<feature type="compositionally biased region" description="Pro residues" evidence="6">
    <location>
        <begin position="1"/>
        <end position="12"/>
    </location>
</feature>
<dbReference type="InterPro" id="IPR002549">
    <property type="entry name" value="AI-2E-like"/>
</dbReference>
<evidence type="ECO:0000313" key="9">
    <source>
        <dbReference type="Proteomes" id="UP001595420"/>
    </source>
</evidence>
<feature type="region of interest" description="Disordered" evidence="6">
    <location>
        <begin position="1"/>
        <end position="22"/>
    </location>
</feature>
<feature type="transmembrane region" description="Helical" evidence="7">
    <location>
        <begin position="230"/>
        <end position="252"/>
    </location>
</feature>
<dbReference type="PANTHER" id="PTHR21716:SF64">
    <property type="entry name" value="AI-2 TRANSPORT PROTEIN TQSA"/>
    <property type="match status" value="1"/>
</dbReference>
<dbReference type="RefSeq" id="WP_216838198.1">
    <property type="nucleotide sequence ID" value="NZ_JAFNJS010000006.1"/>
</dbReference>
<dbReference type="Pfam" id="PF01594">
    <property type="entry name" value="AI-2E_transport"/>
    <property type="match status" value="1"/>
</dbReference>
<comment type="subcellular location">
    <subcellularLocation>
        <location evidence="1">Membrane</location>
        <topology evidence="1">Multi-pass membrane protein</topology>
    </subcellularLocation>
</comment>
<evidence type="ECO:0000313" key="8">
    <source>
        <dbReference type="EMBL" id="MFC3002112.1"/>
    </source>
</evidence>
<accession>A0ABV7BWY4</accession>
<dbReference type="EMBL" id="JBHRSB010000006">
    <property type="protein sequence ID" value="MFC3002112.1"/>
    <property type="molecule type" value="Genomic_DNA"/>
</dbReference>